<dbReference type="Proteomes" id="UP000195105">
    <property type="component" value="Unassembled WGS sequence"/>
</dbReference>
<proteinExistence type="predicted"/>
<dbReference type="AlphaFoldDB" id="A0A243S5J1"/>
<keyword evidence="2" id="KW-1185">Reference proteome</keyword>
<sequence>MATVGYAQLPIPGGGDAPVGPGALAEFGLAVDPHLVQHVVDQAERDSQYAAAPLHTLVSAENGSLWLKTSATSNTWATIYAPLQPWRPITLAAGFAAGQTSPEVRIDRGQVFLRGRVEKSDETTIGLSGVKLGTVPDDCIPEQLSSWAGGQSIAGDPSTAVGRMECFSADQDSNALGGRGSLVWYSQDGTGTSWVDISGSYWLD</sequence>
<gene>
    <name evidence="1" type="ORF">CA983_14220</name>
</gene>
<dbReference type="EMBL" id="NGFN01000071">
    <property type="protein sequence ID" value="OUD02577.1"/>
    <property type="molecule type" value="Genomic_DNA"/>
</dbReference>
<protein>
    <submittedName>
        <fullName evidence="1">Uncharacterized protein</fullName>
    </submittedName>
</protein>
<comment type="caution">
    <text evidence="1">The sequence shown here is derived from an EMBL/GenBank/DDBJ whole genome shotgun (WGS) entry which is preliminary data.</text>
</comment>
<dbReference type="RefSeq" id="WP_086601254.1">
    <property type="nucleotide sequence ID" value="NZ_NGFN01000071.1"/>
</dbReference>
<accession>A0A243S5J1</accession>
<reference evidence="1 2" key="1">
    <citation type="submission" date="2017-05" db="EMBL/GenBank/DDBJ databases">
        <title>Biotechnological potential of actinobacteria isolated from South African environments.</title>
        <authorList>
            <person name="Le Roes-Hill M."/>
            <person name="Prins A."/>
            <person name="Durrell K.A."/>
        </authorList>
    </citation>
    <scope>NUCLEOTIDE SEQUENCE [LARGE SCALE GENOMIC DNA]</scope>
    <source>
        <strain evidence="1 2">HMC13</strain>
    </source>
</reference>
<organism evidence="1 2">
    <name type="scientific">Streptomyces swartbergensis</name>
    <dbReference type="NCBI Taxonomy" id="487165"/>
    <lineage>
        <taxon>Bacteria</taxon>
        <taxon>Bacillati</taxon>
        <taxon>Actinomycetota</taxon>
        <taxon>Actinomycetes</taxon>
        <taxon>Kitasatosporales</taxon>
        <taxon>Streptomycetaceae</taxon>
        <taxon>Streptomyces</taxon>
    </lineage>
</organism>
<evidence type="ECO:0000313" key="2">
    <source>
        <dbReference type="Proteomes" id="UP000195105"/>
    </source>
</evidence>
<name>A0A243S5J1_9ACTN</name>
<evidence type="ECO:0000313" key="1">
    <source>
        <dbReference type="EMBL" id="OUD02577.1"/>
    </source>
</evidence>